<evidence type="ECO:0000313" key="2">
    <source>
        <dbReference type="Proteomes" id="UP000789366"/>
    </source>
</evidence>
<name>A0ACA9MDN1_9GLOM</name>
<keyword evidence="2" id="KW-1185">Reference proteome</keyword>
<gene>
    <name evidence="1" type="ORF">SPELUC_LOCUS6564</name>
</gene>
<sequence>MSEDFAKKGITSEQLLINSVLLQVKILLEQHHRKLSEYDLSQLNLPENQIRKNLLKLLTEELNILVNDDDLRKIELLNENQRKIFDKIMDHIKKNLKQSQLASLLRLTRLIIWDEIPMTHRHAVEALDRTLKDLMECDLPFG</sequence>
<feature type="non-terminal residue" evidence="1">
    <location>
        <position position="142"/>
    </location>
</feature>
<organism evidence="1 2">
    <name type="scientific">Cetraspora pellucida</name>
    <dbReference type="NCBI Taxonomy" id="1433469"/>
    <lineage>
        <taxon>Eukaryota</taxon>
        <taxon>Fungi</taxon>
        <taxon>Fungi incertae sedis</taxon>
        <taxon>Mucoromycota</taxon>
        <taxon>Glomeromycotina</taxon>
        <taxon>Glomeromycetes</taxon>
        <taxon>Diversisporales</taxon>
        <taxon>Gigasporaceae</taxon>
        <taxon>Cetraspora</taxon>
    </lineage>
</organism>
<evidence type="ECO:0000313" key="1">
    <source>
        <dbReference type="EMBL" id="CAG8585931.1"/>
    </source>
</evidence>
<dbReference type="Proteomes" id="UP000789366">
    <property type="component" value="Unassembled WGS sequence"/>
</dbReference>
<dbReference type="EMBL" id="CAJVPW010007805">
    <property type="protein sequence ID" value="CAG8585931.1"/>
    <property type="molecule type" value="Genomic_DNA"/>
</dbReference>
<accession>A0ACA9MDN1</accession>
<reference evidence="1" key="1">
    <citation type="submission" date="2021-06" db="EMBL/GenBank/DDBJ databases">
        <authorList>
            <person name="Kallberg Y."/>
            <person name="Tangrot J."/>
            <person name="Rosling A."/>
        </authorList>
    </citation>
    <scope>NUCLEOTIDE SEQUENCE</scope>
    <source>
        <strain evidence="1">28 12/20/2015</strain>
    </source>
</reference>
<protein>
    <submittedName>
        <fullName evidence="1">3827_t:CDS:1</fullName>
    </submittedName>
</protein>
<proteinExistence type="predicted"/>
<comment type="caution">
    <text evidence="1">The sequence shown here is derived from an EMBL/GenBank/DDBJ whole genome shotgun (WGS) entry which is preliminary data.</text>
</comment>